<feature type="domain" description="C2H2-type" evidence="1">
    <location>
        <begin position="16"/>
        <end position="39"/>
    </location>
</feature>
<feature type="domain" description="C2H2-type" evidence="1">
    <location>
        <begin position="41"/>
        <end position="64"/>
    </location>
</feature>
<sequence>MMVMTQESIHTGIIKFECKNCDFKANRYVAMKEHKKEEHGYVCAICNERHAEYAELKHHAYDEHGGYMAANEHTAYVESPRTWMLYKGE</sequence>
<proteinExistence type="predicted"/>
<dbReference type="Gene3D" id="3.30.160.60">
    <property type="entry name" value="Classic Zinc Finger"/>
    <property type="match status" value="1"/>
</dbReference>
<dbReference type="STRING" id="135651.G0NUC7"/>
<dbReference type="InterPro" id="IPR013087">
    <property type="entry name" value="Znf_C2H2_type"/>
</dbReference>
<accession>G0NUC7</accession>
<evidence type="ECO:0000259" key="1">
    <source>
        <dbReference type="SMART" id="SM00355"/>
    </source>
</evidence>
<name>G0NUC7_CAEBE</name>
<gene>
    <name evidence="2" type="ORF">CAEBREN_15009</name>
</gene>
<dbReference type="Proteomes" id="UP000008068">
    <property type="component" value="Unassembled WGS sequence"/>
</dbReference>
<dbReference type="OrthoDB" id="6077919at2759"/>
<dbReference type="HOGENOM" id="CLU_2456759_0_0_1"/>
<dbReference type="AlphaFoldDB" id="G0NUC7"/>
<evidence type="ECO:0000313" key="2">
    <source>
        <dbReference type="EMBL" id="EGT37762.1"/>
    </source>
</evidence>
<dbReference type="EMBL" id="GL379949">
    <property type="protein sequence ID" value="EGT37762.1"/>
    <property type="molecule type" value="Genomic_DNA"/>
</dbReference>
<reference evidence="3" key="1">
    <citation type="submission" date="2011-07" db="EMBL/GenBank/DDBJ databases">
        <authorList>
            <consortium name="Caenorhabditis brenneri Sequencing and Analysis Consortium"/>
            <person name="Wilson R.K."/>
        </authorList>
    </citation>
    <scope>NUCLEOTIDE SEQUENCE [LARGE SCALE GENOMIC DNA]</scope>
    <source>
        <strain evidence="3">PB2801</strain>
    </source>
</reference>
<dbReference type="InParanoid" id="G0NUC7"/>
<organism evidence="3">
    <name type="scientific">Caenorhabditis brenneri</name>
    <name type="common">Nematode worm</name>
    <dbReference type="NCBI Taxonomy" id="135651"/>
    <lineage>
        <taxon>Eukaryota</taxon>
        <taxon>Metazoa</taxon>
        <taxon>Ecdysozoa</taxon>
        <taxon>Nematoda</taxon>
        <taxon>Chromadorea</taxon>
        <taxon>Rhabditida</taxon>
        <taxon>Rhabditina</taxon>
        <taxon>Rhabditomorpha</taxon>
        <taxon>Rhabditoidea</taxon>
        <taxon>Rhabditidae</taxon>
        <taxon>Peloderinae</taxon>
        <taxon>Caenorhabditis</taxon>
    </lineage>
</organism>
<dbReference type="SMART" id="SM00355">
    <property type="entry name" value="ZnF_C2H2"/>
    <property type="match status" value="2"/>
</dbReference>
<keyword evidence="3" id="KW-1185">Reference proteome</keyword>
<evidence type="ECO:0000313" key="3">
    <source>
        <dbReference type="Proteomes" id="UP000008068"/>
    </source>
</evidence>
<dbReference type="eggNOG" id="KOG1721">
    <property type="taxonomic scope" value="Eukaryota"/>
</dbReference>
<protein>
    <recommendedName>
        <fullName evidence="1">C2H2-type domain-containing protein</fullName>
    </recommendedName>
</protein>